<dbReference type="Pfam" id="PF11832">
    <property type="entry name" value="DUF3352"/>
    <property type="match status" value="1"/>
</dbReference>
<dbReference type="Proteomes" id="UP000324479">
    <property type="component" value="Unassembled WGS sequence"/>
</dbReference>
<sequence>MLLASPRRTNHRLLKPAAPWVSVALCILSLLGLAADATAQAPTVQTPIAPTPIADERLTTGAGTDGDLAQPVSPSDRPVEAIPPAASWFPGETIAMARFADVDAFQRQWADSSFGAQMQDPAFAEFFAAVTEQLSGMSDGLGIDLTRLWREAEGELSVGLTRNSDGELAILAVADLADDTTAEQLLQRMERRLRGESSESTSATLGDLRLTSWQRKQDRTIRNLSYFRSGRQIVFSDGFQTLAEVARRGEDRSTQSLLNNDNFSHVMNAVTPGQDASGLQWYVNPLGVVNAAVRANLTAGTSAEAADAMIDRLGLGQFRGFGGSFYLGKGGMDSVSSTYGYVQTPVEGFWKAFRLPATEQRPPDWVKDDVSIYSQINWSAERFLQSVQEMVDRAQGEGAFAGAIGSMSVGNSEMTVSELAEQLSGPLHIAAEIPENAAQLARQKAVFAVGVADPAAIESLVKSLADGAGADPLPAGDRTVYRLSLDTSQFPGMPPMELAVAVSEQSLMFSPNAGYLQSTIAGDNQKRPLAESPQYQEIASQFPEQTSMISYQRQDGRMEGLYEQLRSGLLGAQGLPSLSGQLFNFDFQKLPPFPAMSRYLQSTGSFIVPQEDGFRIVSFATPPREQ</sequence>
<gene>
    <name evidence="3" type="ORF">FYK55_15740</name>
</gene>
<keyword evidence="2" id="KW-0732">Signal</keyword>
<keyword evidence="4" id="KW-1185">Reference proteome</keyword>
<organism evidence="3 4">
    <name type="scientific">Roseiconus nitratireducens</name>
    <dbReference type="NCBI Taxonomy" id="2605748"/>
    <lineage>
        <taxon>Bacteria</taxon>
        <taxon>Pseudomonadati</taxon>
        <taxon>Planctomycetota</taxon>
        <taxon>Planctomycetia</taxon>
        <taxon>Pirellulales</taxon>
        <taxon>Pirellulaceae</taxon>
        <taxon>Roseiconus</taxon>
    </lineage>
</organism>
<dbReference type="AlphaFoldDB" id="A0A5M6D7K0"/>
<proteinExistence type="predicted"/>
<evidence type="ECO:0000313" key="4">
    <source>
        <dbReference type="Proteomes" id="UP000324479"/>
    </source>
</evidence>
<feature type="signal peptide" evidence="2">
    <location>
        <begin position="1"/>
        <end position="34"/>
    </location>
</feature>
<feature type="region of interest" description="Disordered" evidence="1">
    <location>
        <begin position="47"/>
        <end position="79"/>
    </location>
</feature>
<feature type="chain" id="PRO_5024288163" evidence="2">
    <location>
        <begin position="35"/>
        <end position="626"/>
    </location>
</feature>
<dbReference type="EMBL" id="VWOX01000008">
    <property type="protein sequence ID" value="KAA5542252.1"/>
    <property type="molecule type" value="Genomic_DNA"/>
</dbReference>
<comment type="caution">
    <text evidence="3">The sequence shown here is derived from an EMBL/GenBank/DDBJ whole genome shotgun (WGS) entry which is preliminary data.</text>
</comment>
<name>A0A5M6D7K0_9BACT</name>
<protein>
    <submittedName>
        <fullName evidence="3">DUF3352 domain-containing protein</fullName>
    </submittedName>
</protein>
<dbReference type="InterPro" id="IPR021787">
    <property type="entry name" value="DUF3352"/>
</dbReference>
<evidence type="ECO:0000256" key="1">
    <source>
        <dbReference type="SAM" id="MobiDB-lite"/>
    </source>
</evidence>
<accession>A0A5M6D7K0</accession>
<reference evidence="3 4" key="1">
    <citation type="submission" date="2019-08" db="EMBL/GenBank/DDBJ databases">
        <authorList>
            <person name="Dhanesh K."/>
            <person name="Kumar G."/>
            <person name="Sasikala C."/>
            <person name="Venkata Ramana C."/>
        </authorList>
    </citation>
    <scope>NUCLEOTIDE SEQUENCE [LARGE SCALE GENOMIC DNA]</scope>
    <source>
        <strain evidence="3 4">JC645</strain>
    </source>
</reference>
<evidence type="ECO:0000256" key="2">
    <source>
        <dbReference type="SAM" id="SignalP"/>
    </source>
</evidence>
<evidence type="ECO:0000313" key="3">
    <source>
        <dbReference type="EMBL" id="KAA5542252.1"/>
    </source>
</evidence>